<evidence type="ECO:0000256" key="14">
    <source>
        <dbReference type="ARBA" id="ARBA00049494"/>
    </source>
</evidence>
<dbReference type="CDD" id="cd02064">
    <property type="entry name" value="FAD_synthetase_N"/>
    <property type="match status" value="1"/>
</dbReference>
<keyword evidence="5 15" id="KW-0288">FMN</keyword>
<dbReference type="EC" id="2.7.1.26" evidence="15"/>
<dbReference type="InterPro" id="IPR015865">
    <property type="entry name" value="Riboflavin_kinase_bac/euk"/>
</dbReference>
<dbReference type="GO" id="GO:0008531">
    <property type="term" value="F:riboflavin kinase activity"/>
    <property type="evidence" value="ECO:0007669"/>
    <property type="project" value="UniProtKB-UniRule"/>
</dbReference>
<keyword evidence="10 15" id="KW-0274">FAD</keyword>
<evidence type="ECO:0000256" key="7">
    <source>
        <dbReference type="ARBA" id="ARBA00022695"/>
    </source>
</evidence>
<dbReference type="AlphaFoldDB" id="A0AAU7DXF6"/>
<keyword evidence="12" id="KW-0511">Multifunctional enzyme</keyword>
<dbReference type="InterPro" id="IPR023465">
    <property type="entry name" value="Riboflavin_kinase_dom_sf"/>
</dbReference>
<gene>
    <name evidence="17" type="ORF">V5R04_04600</name>
</gene>
<dbReference type="GO" id="GO:0009231">
    <property type="term" value="P:riboflavin biosynthetic process"/>
    <property type="evidence" value="ECO:0007669"/>
    <property type="project" value="InterPro"/>
</dbReference>
<reference evidence="17" key="1">
    <citation type="submission" date="2024-02" db="EMBL/GenBank/DDBJ databases">
        <title>Tomenella chthoni gen. nov. sp. nov., a member of the family Jonesiaceae isolated from bat guano.</title>
        <authorList>
            <person name="Miller S.L."/>
            <person name="King J."/>
            <person name="Sankaranarayanan K."/>
            <person name="Lawson P.A."/>
        </authorList>
    </citation>
    <scope>NUCLEOTIDE SEQUENCE</scope>
    <source>
        <strain evidence="17">BS-20</strain>
    </source>
</reference>
<dbReference type="GO" id="GO:0003919">
    <property type="term" value="F:FMN adenylyltransferase activity"/>
    <property type="evidence" value="ECO:0007669"/>
    <property type="project" value="UniProtKB-UniRule"/>
</dbReference>
<keyword evidence="11 15" id="KW-0067">ATP-binding</keyword>
<dbReference type="SMART" id="SM00904">
    <property type="entry name" value="Flavokinase"/>
    <property type="match status" value="1"/>
</dbReference>
<dbReference type="FunFam" id="2.40.30.30:FF:000003">
    <property type="entry name" value="Riboflavin biosynthesis protein"/>
    <property type="match status" value="1"/>
</dbReference>
<dbReference type="FunFam" id="3.40.50.620:FF:000021">
    <property type="entry name" value="Riboflavin biosynthesis protein"/>
    <property type="match status" value="1"/>
</dbReference>
<comment type="pathway">
    <text evidence="3 15">Cofactor biosynthesis; FMN biosynthesis; FMN from riboflavin (ATP route): step 1/1.</text>
</comment>
<evidence type="ECO:0000256" key="12">
    <source>
        <dbReference type="ARBA" id="ARBA00023268"/>
    </source>
</evidence>
<dbReference type="GO" id="GO:0005524">
    <property type="term" value="F:ATP binding"/>
    <property type="evidence" value="ECO:0007669"/>
    <property type="project" value="UniProtKB-UniRule"/>
</dbReference>
<keyword evidence="4 15" id="KW-0285">Flavoprotein</keyword>
<dbReference type="Gene3D" id="3.40.50.620">
    <property type="entry name" value="HUPs"/>
    <property type="match status" value="1"/>
</dbReference>
<comment type="similarity">
    <text evidence="15">Belongs to the ribF family.</text>
</comment>
<dbReference type="PANTHER" id="PTHR22749">
    <property type="entry name" value="RIBOFLAVIN KINASE/FMN ADENYLYLTRANSFERASE"/>
    <property type="match status" value="1"/>
</dbReference>
<feature type="domain" description="Riboflavin kinase" evidence="16">
    <location>
        <begin position="185"/>
        <end position="315"/>
    </location>
</feature>
<keyword evidence="9 15" id="KW-0418">Kinase</keyword>
<dbReference type="Pfam" id="PF06574">
    <property type="entry name" value="FAD_syn"/>
    <property type="match status" value="1"/>
</dbReference>
<dbReference type="InterPro" id="IPR023468">
    <property type="entry name" value="Riboflavin_kinase"/>
</dbReference>
<evidence type="ECO:0000256" key="13">
    <source>
        <dbReference type="ARBA" id="ARBA00047880"/>
    </source>
</evidence>
<evidence type="ECO:0000256" key="11">
    <source>
        <dbReference type="ARBA" id="ARBA00022840"/>
    </source>
</evidence>
<proteinExistence type="inferred from homology"/>
<dbReference type="Pfam" id="PF01687">
    <property type="entry name" value="Flavokinase"/>
    <property type="match status" value="1"/>
</dbReference>
<dbReference type="InterPro" id="IPR015864">
    <property type="entry name" value="FAD_synthase"/>
</dbReference>
<evidence type="ECO:0000259" key="16">
    <source>
        <dbReference type="SMART" id="SM00904"/>
    </source>
</evidence>
<keyword evidence="7 15" id="KW-0548">Nucleotidyltransferase</keyword>
<evidence type="ECO:0000256" key="1">
    <source>
        <dbReference type="ARBA" id="ARBA00002121"/>
    </source>
</evidence>
<comment type="function">
    <text evidence="1">Catalyzes the phosphorylation of riboflavin to FMN followed by the adenylation of FMN to FAD.</text>
</comment>
<sequence>MYKWIDAASVPQDFGPSVVTIGNFDGVHRGHQFVFDRVISRAQELGGAAVALTFDPHPALVHKPQTAAPILTGLTDKLELMEQAGLDATVVLSYSLEFAKLSPREFARTYLVDLLDAKMVVIGRDVRFGKDNAGDLATLEALGAELGFEVDVVDDYGAPSGGERWSSSVVRQLVFGGEMGAVTQLLGRNHRMRGTVVHGDARGRELGFPTANMSQDSDGMVPADGVYAGWVSVVGSERSLQNMPAAISVGTNPTFDGAQRRVESYVIDRKGLELYYTEVIVEFVQRLRPTLRFDSMEALIEQMTLDVDQARIILR</sequence>
<keyword evidence="8 15" id="KW-0547">Nucleotide-binding</keyword>
<organism evidence="17">
    <name type="scientific">Jonesiaceae bacterium BS-20</name>
    <dbReference type="NCBI Taxonomy" id="3120821"/>
    <lineage>
        <taxon>Bacteria</taxon>
        <taxon>Bacillati</taxon>
        <taxon>Actinomycetota</taxon>
        <taxon>Actinomycetes</taxon>
        <taxon>Micrococcales</taxon>
        <taxon>Jonesiaceae</taxon>
    </lineage>
</organism>
<evidence type="ECO:0000256" key="3">
    <source>
        <dbReference type="ARBA" id="ARBA00005201"/>
    </source>
</evidence>
<comment type="pathway">
    <text evidence="2 15">Cofactor biosynthesis; FAD biosynthesis; FAD from FMN: step 1/1.</text>
</comment>
<evidence type="ECO:0000256" key="5">
    <source>
        <dbReference type="ARBA" id="ARBA00022643"/>
    </source>
</evidence>
<dbReference type="SUPFAM" id="SSF52374">
    <property type="entry name" value="Nucleotidylyl transferase"/>
    <property type="match status" value="1"/>
</dbReference>
<keyword evidence="6 15" id="KW-0808">Transferase</keyword>
<evidence type="ECO:0000256" key="4">
    <source>
        <dbReference type="ARBA" id="ARBA00022630"/>
    </source>
</evidence>
<evidence type="ECO:0000256" key="6">
    <source>
        <dbReference type="ARBA" id="ARBA00022679"/>
    </source>
</evidence>
<dbReference type="NCBIfam" id="NF004160">
    <property type="entry name" value="PRK05627.1-3"/>
    <property type="match status" value="1"/>
</dbReference>
<dbReference type="PANTHER" id="PTHR22749:SF6">
    <property type="entry name" value="RIBOFLAVIN KINASE"/>
    <property type="match status" value="1"/>
</dbReference>
<dbReference type="InterPro" id="IPR014729">
    <property type="entry name" value="Rossmann-like_a/b/a_fold"/>
</dbReference>
<comment type="catalytic activity">
    <reaction evidence="14 15">
        <text>FMN + ATP + H(+) = FAD + diphosphate</text>
        <dbReference type="Rhea" id="RHEA:17237"/>
        <dbReference type="ChEBI" id="CHEBI:15378"/>
        <dbReference type="ChEBI" id="CHEBI:30616"/>
        <dbReference type="ChEBI" id="CHEBI:33019"/>
        <dbReference type="ChEBI" id="CHEBI:57692"/>
        <dbReference type="ChEBI" id="CHEBI:58210"/>
        <dbReference type="EC" id="2.7.7.2"/>
    </reaction>
</comment>
<accession>A0AAU7DXF6</accession>
<dbReference type="SUPFAM" id="SSF82114">
    <property type="entry name" value="Riboflavin kinase-like"/>
    <property type="match status" value="1"/>
</dbReference>
<evidence type="ECO:0000313" key="17">
    <source>
        <dbReference type="EMBL" id="XBH22508.1"/>
    </source>
</evidence>
<dbReference type="EC" id="2.7.7.2" evidence="15"/>
<protein>
    <recommendedName>
        <fullName evidence="15">Riboflavin biosynthesis protein</fullName>
    </recommendedName>
    <domain>
        <recommendedName>
            <fullName evidence="15">Riboflavin kinase</fullName>
            <ecNumber evidence="15">2.7.1.26</ecNumber>
        </recommendedName>
        <alternativeName>
            <fullName evidence="15">Flavokinase</fullName>
        </alternativeName>
    </domain>
    <domain>
        <recommendedName>
            <fullName evidence="15">FMN adenylyltransferase</fullName>
            <ecNumber evidence="15">2.7.7.2</ecNumber>
        </recommendedName>
        <alternativeName>
            <fullName evidence="15">FAD pyrophosphorylase</fullName>
        </alternativeName>
        <alternativeName>
            <fullName evidence="15">FAD synthase</fullName>
        </alternativeName>
    </domain>
</protein>
<dbReference type="Gene3D" id="2.40.30.30">
    <property type="entry name" value="Riboflavin kinase-like"/>
    <property type="match status" value="1"/>
</dbReference>
<evidence type="ECO:0000256" key="15">
    <source>
        <dbReference type="PIRNR" id="PIRNR004491"/>
    </source>
</evidence>
<dbReference type="EMBL" id="CP146203">
    <property type="protein sequence ID" value="XBH22508.1"/>
    <property type="molecule type" value="Genomic_DNA"/>
</dbReference>
<dbReference type="GO" id="GO:0009398">
    <property type="term" value="P:FMN biosynthetic process"/>
    <property type="evidence" value="ECO:0007669"/>
    <property type="project" value="UniProtKB-UniRule"/>
</dbReference>
<comment type="catalytic activity">
    <reaction evidence="13 15">
        <text>riboflavin + ATP = FMN + ADP + H(+)</text>
        <dbReference type="Rhea" id="RHEA:14357"/>
        <dbReference type="ChEBI" id="CHEBI:15378"/>
        <dbReference type="ChEBI" id="CHEBI:30616"/>
        <dbReference type="ChEBI" id="CHEBI:57986"/>
        <dbReference type="ChEBI" id="CHEBI:58210"/>
        <dbReference type="ChEBI" id="CHEBI:456216"/>
        <dbReference type="EC" id="2.7.1.26"/>
    </reaction>
</comment>
<name>A0AAU7DXF6_9MICO</name>
<evidence type="ECO:0000256" key="2">
    <source>
        <dbReference type="ARBA" id="ARBA00004726"/>
    </source>
</evidence>
<evidence type="ECO:0000256" key="10">
    <source>
        <dbReference type="ARBA" id="ARBA00022827"/>
    </source>
</evidence>
<dbReference type="InterPro" id="IPR002606">
    <property type="entry name" value="Riboflavin_kinase_bac"/>
</dbReference>
<evidence type="ECO:0000256" key="9">
    <source>
        <dbReference type="ARBA" id="ARBA00022777"/>
    </source>
</evidence>
<dbReference type="PIRSF" id="PIRSF004491">
    <property type="entry name" value="FAD_Synth"/>
    <property type="match status" value="1"/>
</dbReference>
<evidence type="ECO:0000256" key="8">
    <source>
        <dbReference type="ARBA" id="ARBA00022741"/>
    </source>
</evidence>
<dbReference type="NCBIfam" id="TIGR00083">
    <property type="entry name" value="ribF"/>
    <property type="match status" value="1"/>
</dbReference>
<dbReference type="GO" id="GO:0006747">
    <property type="term" value="P:FAD biosynthetic process"/>
    <property type="evidence" value="ECO:0007669"/>
    <property type="project" value="UniProtKB-UniRule"/>
</dbReference>